<keyword evidence="5" id="KW-0136">Cellulose degradation</keyword>
<keyword evidence="6" id="KW-0560">Oxidoreductase</keyword>
<dbReference type="PANTHER" id="PTHR33353">
    <property type="entry name" value="PUTATIVE (AFU_ORTHOLOGUE AFUA_1G12560)-RELATED"/>
    <property type="match status" value="1"/>
</dbReference>
<name>A0A6A6UNJ6_9PEZI</name>
<dbReference type="GO" id="GO:0030245">
    <property type="term" value="P:cellulose catabolic process"/>
    <property type="evidence" value="ECO:0007669"/>
    <property type="project" value="UniProtKB-KW"/>
</dbReference>
<evidence type="ECO:0000256" key="14">
    <source>
        <dbReference type="ARBA" id="ARBA00047174"/>
    </source>
</evidence>
<keyword evidence="9" id="KW-1015">Disulfide bond</keyword>
<evidence type="ECO:0000256" key="9">
    <source>
        <dbReference type="ARBA" id="ARBA00023157"/>
    </source>
</evidence>
<comment type="subcellular location">
    <subcellularLocation>
        <location evidence="2">Secreted</location>
    </subcellularLocation>
</comment>
<protein>
    <recommendedName>
        <fullName evidence="14">lytic cellulose monooxygenase (C4-dehydrogenating)</fullName>
        <ecNumber evidence="14">1.14.99.56</ecNumber>
    </recommendedName>
</protein>
<evidence type="ECO:0000256" key="1">
    <source>
        <dbReference type="ARBA" id="ARBA00001973"/>
    </source>
</evidence>
<keyword evidence="8" id="KW-0503">Monooxygenase</keyword>
<accession>A0A6A6UNJ6</accession>
<evidence type="ECO:0000256" key="15">
    <source>
        <dbReference type="SAM" id="SignalP"/>
    </source>
</evidence>
<feature type="domain" description="Auxiliary Activity family 9 catalytic" evidence="16">
    <location>
        <begin position="16"/>
        <end position="226"/>
    </location>
</feature>
<dbReference type="GO" id="GO:0005576">
    <property type="term" value="C:extracellular region"/>
    <property type="evidence" value="ECO:0007669"/>
    <property type="project" value="UniProtKB-SubCell"/>
</dbReference>
<evidence type="ECO:0000256" key="13">
    <source>
        <dbReference type="ARBA" id="ARBA00045077"/>
    </source>
</evidence>
<dbReference type="Pfam" id="PF03443">
    <property type="entry name" value="AA9"/>
    <property type="match status" value="1"/>
</dbReference>
<sequence>MAIWTSLLFVGAALAHSGVKSITVDGTAYPPFDSRIDHLLMPVRRIEWSHDIVLTTFNPIQNFTDPDLACRENAKPPLLKAPTRAGAEVTFYWTPITRMHQGPIITYLGLLPTPDTPPQQVKFFKIFEKGFDASIDRWANEWASENGDSYKVRIPSDIKSGTYILRTELIALHGNMKNLNKGALAGIQWYPYCFNLDIVGSGDAQPEGVTFPGAYKPTDPGFTFQPFMTYGNESGTEQNSKYTLPGPPLYTGKFEAPTGPRPVAKETGAYPTDLEVKYMDMLHKIERPGLNLATFVNSAWYHYKPDKESFKKYGGMVVSASKETKEIIKGLFEDIEAFKKLQAALPVPA</sequence>
<comment type="cofactor">
    <cofactor evidence="1">
        <name>Cu(2+)</name>
        <dbReference type="ChEBI" id="CHEBI:29036"/>
    </cofactor>
</comment>
<evidence type="ECO:0000256" key="11">
    <source>
        <dbReference type="ARBA" id="ARBA00023326"/>
    </source>
</evidence>
<dbReference type="InterPro" id="IPR049892">
    <property type="entry name" value="AA9"/>
</dbReference>
<dbReference type="EC" id="1.14.99.56" evidence="14"/>
<organism evidence="17 18">
    <name type="scientific">Microthyrium microscopicum</name>
    <dbReference type="NCBI Taxonomy" id="703497"/>
    <lineage>
        <taxon>Eukaryota</taxon>
        <taxon>Fungi</taxon>
        <taxon>Dikarya</taxon>
        <taxon>Ascomycota</taxon>
        <taxon>Pezizomycotina</taxon>
        <taxon>Dothideomycetes</taxon>
        <taxon>Dothideomycetes incertae sedis</taxon>
        <taxon>Microthyriales</taxon>
        <taxon>Microthyriaceae</taxon>
        <taxon>Microthyrium</taxon>
    </lineage>
</organism>
<evidence type="ECO:0000256" key="8">
    <source>
        <dbReference type="ARBA" id="ARBA00023033"/>
    </source>
</evidence>
<keyword evidence="10" id="KW-0119">Carbohydrate metabolism</keyword>
<dbReference type="Gene3D" id="2.70.50.70">
    <property type="match status" value="1"/>
</dbReference>
<evidence type="ECO:0000313" key="17">
    <source>
        <dbReference type="EMBL" id="KAF2673276.1"/>
    </source>
</evidence>
<dbReference type="InterPro" id="IPR005103">
    <property type="entry name" value="AA9_LPMO"/>
</dbReference>
<dbReference type="EMBL" id="MU004231">
    <property type="protein sequence ID" value="KAF2673276.1"/>
    <property type="molecule type" value="Genomic_DNA"/>
</dbReference>
<evidence type="ECO:0000256" key="5">
    <source>
        <dbReference type="ARBA" id="ARBA00023001"/>
    </source>
</evidence>
<evidence type="ECO:0000256" key="7">
    <source>
        <dbReference type="ARBA" id="ARBA00023008"/>
    </source>
</evidence>
<dbReference type="OrthoDB" id="3496539at2759"/>
<reference evidence="17" key="1">
    <citation type="journal article" date="2020" name="Stud. Mycol.">
        <title>101 Dothideomycetes genomes: a test case for predicting lifestyles and emergence of pathogens.</title>
        <authorList>
            <person name="Haridas S."/>
            <person name="Albert R."/>
            <person name="Binder M."/>
            <person name="Bloem J."/>
            <person name="Labutti K."/>
            <person name="Salamov A."/>
            <person name="Andreopoulos B."/>
            <person name="Baker S."/>
            <person name="Barry K."/>
            <person name="Bills G."/>
            <person name="Bluhm B."/>
            <person name="Cannon C."/>
            <person name="Castanera R."/>
            <person name="Culley D."/>
            <person name="Daum C."/>
            <person name="Ezra D."/>
            <person name="Gonzalez J."/>
            <person name="Henrissat B."/>
            <person name="Kuo A."/>
            <person name="Liang C."/>
            <person name="Lipzen A."/>
            <person name="Lutzoni F."/>
            <person name="Magnuson J."/>
            <person name="Mondo S."/>
            <person name="Nolan M."/>
            <person name="Ohm R."/>
            <person name="Pangilinan J."/>
            <person name="Park H.-J."/>
            <person name="Ramirez L."/>
            <person name="Alfaro M."/>
            <person name="Sun H."/>
            <person name="Tritt A."/>
            <person name="Yoshinaga Y."/>
            <person name="Zwiers L.-H."/>
            <person name="Turgeon B."/>
            <person name="Goodwin S."/>
            <person name="Spatafora J."/>
            <person name="Crous P."/>
            <person name="Grigoriev I."/>
        </authorList>
    </citation>
    <scope>NUCLEOTIDE SEQUENCE</scope>
    <source>
        <strain evidence="17">CBS 115976</strain>
    </source>
</reference>
<dbReference type="GO" id="GO:0004497">
    <property type="term" value="F:monooxygenase activity"/>
    <property type="evidence" value="ECO:0007669"/>
    <property type="project" value="UniProtKB-KW"/>
</dbReference>
<keyword evidence="15" id="KW-0732">Signal</keyword>
<dbReference type="Proteomes" id="UP000799302">
    <property type="component" value="Unassembled WGS sequence"/>
</dbReference>
<gene>
    <name evidence="17" type="ORF">BT63DRAFT_152178</name>
</gene>
<keyword evidence="18" id="KW-1185">Reference proteome</keyword>
<comment type="catalytic activity">
    <reaction evidence="13">
        <text>[(1-&gt;4)-beta-D-glucosyl]n+m + reduced acceptor + O2 = 4-dehydro-beta-D-glucosyl-[(1-&gt;4)-beta-D-glucosyl]n-1 + [(1-&gt;4)-beta-D-glucosyl]m + acceptor + H2O.</text>
        <dbReference type="EC" id="1.14.99.56"/>
    </reaction>
</comment>
<evidence type="ECO:0000256" key="4">
    <source>
        <dbReference type="ARBA" id="ARBA00022723"/>
    </source>
</evidence>
<evidence type="ECO:0000256" key="2">
    <source>
        <dbReference type="ARBA" id="ARBA00004613"/>
    </source>
</evidence>
<evidence type="ECO:0000256" key="3">
    <source>
        <dbReference type="ARBA" id="ARBA00022525"/>
    </source>
</evidence>
<evidence type="ECO:0000256" key="12">
    <source>
        <dbReference type="ARBA" id="ARBA00044502"/>
    </source>
</evidence>
<proteinExistence type="inferred from homology"/>
<keyword evidence="3" id="KW-0964">Secreted</keyword>
<feature type="signal peptide" evidence="15">
    <location>
        <begin position="1"/>
        <end position="15"/>
    </location>
</feature>
<comment type="similarity">
    <text evidence="12">Belongs to the polysaccharide monooxygenase AA9 family.</text>
</comment>
<feature type="chain" id="PRO_5025440713" description="lytic cellulose monooxygenase (C4-dehydrogenating)" evidence="15">
    <location>
        <begin position="16"/>
        <end position="349"/>
    </location>
</feature>
<keyword evidence="11" id="KW-0624">Polysaccharide degradation</keyword>
<dbReference type="PANTHER" id="PTHR33353:SF6">
    <property type="entry name" value="ENDOGLUCANASE IV"/>
    <property type="match status" value="1"/>
</dbReference>
<evidence type="ECO:0000256" key="6">
    <source>
        <dbReference type="ARBA" id="ARBA00023002"/>
    </source>
</evidence>
<evidence type="ECO:0000256" key="10">
    <source>
        <dbReference type="ARBA" id="ARBA00023277"/>
    </source>
</evidence>
<dbReference type="AlphaFoldDB" id="A0A6A6UNJ6"/>
<evidence type="ECO:0000259" key="16">
    <source>
        <dbReference type="Pfam" id="PF03443"/>
    </source>
</evidence>
<dbReference type="CDD" id="cd21175">
    <property type="entry name" value="LPMO_AA9"/>
    <property type="match status" value="1"/>
</dbReference>
<keyword evidence="4" id="KW-0479">Metal-binding</keyword>
<keyword evidence="7" id="KW-0186">Copper</keyword>
<dbReference type="GO" id="GO:0046872">
    <property type="term" value="F:metal ion binding"/>
    <property type="evidence" value="ECO:0007669"/>
    <property type="project" value="UniProtKB-KW"/>
</dbReference>
<evidence type="ECO:0000313" key="18">
    <source>
        <dbReference type="Proteomes" id="UP000799302"/>
    </source>
</evidence>